<dbReference type="Proteomes" id="UP001143347">
    <property type="component" value="Unassembled WGS sequence"/>
</dbReference>
<proteinExistence type="predicted"/>
<name>A0A9X3D0Y2_9ACTN</name>
<sequence length="117" mass="12755">MANVGSLTINHSPAQERYEAVLSADTNAAAAESGDYASDVDQVVGYLDYVSEPYQVVLTHTVIHEQYSGHGYAGELVRVVLDDIRDAGKQVVPVCSYVQRFISQHPEYADMAVPVPQ</sequence>
<comment type="caution">
    <text evidence="2">The sequence shown here is derived from an EMBL/GenBank/DDBJ whole genome shotgun (WGS) entry which is preliminary data.</text>
</comment>
<dbReference type="AlphaFoldDB" id="A0A9X3D0Y2"/>
<dbReference type="PANTHER" id="PTHR31435:SF10">
    <property type="entry name" value="BSR4717 PROTEIN"/>
    <property type="match status" value="1"/>
</dbReference>
<evidence type="ECO:0000259" key="1">
    <source>
        <dbReference type="PROSITE" id="PS51729"/>
    </source>
</evidence>
<feature type="domain" description="N-acetyltransferase" evidence="1">
    <location>
        <begin position="28"/>
        <end position="113"/>
    </location>
</feature>
<dbReference type="Gene3D" id="3.40.630.30">
    <property type="match status" value="1"/>
</dbReference>
<dbReference type="InterPro" id="IPR031165">
    <property type="entry name" value="GNAT_YJDJ"/>
</dbReference>
<evidence type="ECO:0000313" key="2">
    <source>
        <dbReference type="EMBL" id="MCX2963008.1"/>
    </source>
</evidence>
<accession>A0A9X3D0Y2</accession>
<keyword evidence="3" id="KW-1185">Reference proteome</keyword>
<dbReference type="EMBL" id="JAPKFM010000002">
    <property type="protein sequence ID" value="MCX2963008.1"/>
    <property type="molecule type" value="Genomic_DNA"/>
</dbReference>
<dbReference type="SUPFAM" id="SSF55729">
    <property type="entry name" value="Acyl-CoA N-acyltransferases (Nat)"/>
    <property type="match status" value="1"/>
</dbReference>
<dbReference type="PANTHER" id="PTHR31435">
    <property type="entry name" value="PROTEIN NATD1"/>
    <property type="match status" value="1"/>
</dbReference>
<dbReference type="RefSeq" id="WP_235724120.1">
    <property type="nucleotide sequence ID" value="NZ_JAPKFM010000002.1"/>
</dbReference>
<dbReference type="PROSITE" id="PS51729">
    <property type="entry name" value="GNAT_YJDJ"/>
    <property type="match status" value="1"/>
</dbReference>
<dbReference type="Pfam" id="PF14542">
    <property type="entry name" value="Acetyltransf_CG"/>
    <property type="match status" value="1"/>
</dbReference>
<protein>
    <submittedName>
        <fullName evidence="2">GNAT family N-acetyltransferase</fullName>
    </submittedName>
</protein>
<gene>
    <name evidence="2" type="ORF">OSB52_02755</name>
</gene>
<dbReference type="InterPro" id="IPR045057">
    <property type="entry name" value="Gcn5-rel_NAT"/>
</dbReference>
<reference evidence="2" key="1">
    <citation type="submission" date="2022-10" db="EMBL/GenBank/DDBJ databases">
        <title>WGS of marine actinomycetes from Thailand.</title>
        <authorList>
            <person name="Thawai C."/>
        </authorList>
    </citation>
    <scope>NUCLEOTIDE SEQUENCE</scope>
    <source>
        <strain evidence="2">SW21</strain>
    </source>
</reference>
<dbReference type="InterPro" id="IPR016181">
    <property type="entry name" value="Acyl_CoA_acyltransferase"/>
</dbReference>
<evidence type="ECO:0000313" key="3">
    <source>
        <dbReference type="Proteomes" id="UP001143347"/>
    </source>
</evidence>
<organism evidence="2 3">
    <name type="scientific">Gordonia aquimaris</name>
    <dbReference type="NCBI Taxonomy" id="2984863"/>
    <lineage>
        <taxon>Bacteria</taxon>
        <taxon>Bacillati</taxon>
        <taxon>Actinomycetota</taxon>
        <taxon>Actinomycetes</taxon>
        <taxon>Mycobacteriales</taxon>
        <taxon>Gordoniaceae</taxon>
        <taxon>Gordonia</taxon>
    </lineage>
</organism>